<name>A0AC35TKA3_9BILA</name>
<evidence type="ECO:0000313" key="2">
    <source>
        <dbReference type="WBParaSite" id="RSKR_0000156600.1"/>
    </source>
</evidence>
<evidence type="ECO:0000313" key="1">
    <source>
        <dbReference type="Proteomes" id="UP000095286"/>
    </source>
</evidence>
<sequence length="155" mass="17147">MAFPHGDGDKDMFDVEGKDFYKNVSTDAKKNIQAILTNKTLSKQEIEDKIDEYFNNDASAADKAVYEKMKPLIAAKEAAIIKAIDDAVNNSSLTPAQKALYASFRAVYTNKELTFQETRDQLKTLATAADQKVAGDSKAVEKFIMQIIKAQVKSS</sequence>
<dbReference type="Proteomes" id="UP000095286">
    <property type="component" value="Unplaced"/>
</dbReference>
<accession>A0AC35TKA3</accession>
<protein>
    <submittedName>
        <fullName evidence="2">DUF148 domain-containing protein</fullName>
    </submittedName>
</protein>
<reference evidence="2" key="1">
    <citation type="submission" date="2016-11" db="UniProtKB">
        <authorList>
            <consortium name="WormBaseParasite"/>
        </authorList>
    </citation>
    <scope>IDENTIFICATION</scope>
    <source>
        <strain evidence="2">KR3021</strain>
    </source>
</reference>
<organism evidence="1 2">
    <name type="scientific">Rhabditophanes sp. KR3021</name>
    <dbReference type="NCBI Taxonomy" id="114890"/>
    <lineage>
        <taxon>Eukaryota</taxon>
        <taxon>Metazoa</taxon>
        <taxon>Ecdysozoa</taxon>
        <taxon>Nematoda</taxon>
        <taxon>Chromadorea</taxon>
        <taxon>Rhabditida</taxon>
        <taxon>Tylenchina</taxon>
        <taxon>Panagrolaimomorpha</taxon>
        <taxon>Strongyloidoidea</taxon>
        <taxon>Alloionematidae</taxon>
        <taxon>Rhabditophanes</taxon>
    </lineage>
</organism>
<dbReference type="WBParaSite" id="RSKR_0000156600.1">
    <property type="protein sequence ID" value="RSKR_0000156600.1"/>
    <property type="gene ID" value="RSKR_0000156600"/>
</dbReference>
<proteinExistence type="predicted"/>